<protein>
    <submittedName>
        <fullName evidence="3">Endo alpha-1,4 polygalactosaminidase</fullName>
    </submittedName>
</protein>
<feature type="domain" description="Glycoside-hydrolase family GH114 TIM-barrel" evidence="2">
    <location>
        <begin position="71"/>
        <end position="280"/>
    </location>
</feature>
<dbReference type="Pfam" id="PF03537">
    <property type="entry name" value="Glyco_hydro_114"/>
    <property type="match status" value="1"/>
</dbReference>
<sequence>MSHRPPARSPRAAVPPLLVVLLVLLGLTVGPLLAAAPGGASGASTGAPTAGERTVEEPSAPPALPAATDVDYQLGGVDEVPDHVGIVVRDRTEEPAGVYDVCYVNGFQTQPDARRFWRERWSLVLRDDRGRPVVDSAWGEWLLDLRTASKRERVARIVGRWIDGCARDGFEAVELDNLDSFLRSDGLLRRGQNLALASLLVERGHAAGLAVAQKNLAGYDGTRIGFDLAVAEECGRYDECDAYTEVFGDQVVVVEYRDRDFEATCAGFGDALPVVRRDRPLRPAYDPRWC</sequence>
<organism evidence="3 4">
    <name type="scientific">Nocardioides kribbensis</name>
    <dbReference type="NCBI Taxonomy" id="305517"/>
    <lineage>
        <taxon>Bacteria</taxon>
        <taxon>Bacillati</taxon>
        <taxon>Actinomycetota</taxon>
        <taxon>Actinomycetes</taxon>
        <taxon>Propionibacteriales</taxon>
        <taxon>Nocardioidaceae</taxon>
        <taxon>Nocardioides</taxon>
    </lineage>
</organism>
<gene>
    <name evidence="3" type="ORF">V6R90_06220</name>
</gene>
<evidence type="ECO:0000256" key="1">
    <source>
        <dbReference type="SAM" id="MobiDB-lite"/>
    </source>
</evidence>
<evidence type="ECO:0000259" key="2">
    <source>
        <dbReference type="Pfam" id="PF03537"/>
    </source>
</evidence>
<dbReference type="PANTHER" id="PTHR35273">
    <property type="entry name" value="ALPHA-1,4 POLYGALACTOSAMINIDASE, PUTATIVE (AFU_ORTHOLOGUE AFUA_3G07890)-RELATED"/>
    <property type="match status" value="1"/>
</dbReference>
<comment type="caution">
    <text evidence="3">The sequence shown here is derived from an EMBL/GenBank/DDBJ whole genome shotgun (WGS) entry which is preliminary data.</text>
</comment>
<dbReference type="PANTHER" id="PTHR35273:SF2">
    <property type="entry name" value="ALPHA-GALACTOSIDASE"/>
    <property type="match status" value="1"/>
</dbReference>
<reference evidence="3 4" key="1">
    <citation type="submission" date="2024-02" db="EMBL/GenBank/DDBJ databases">
        <title>Full genome sequence of Nocardioides kribbensis.</title>
        <authorList>
            <person name="Poletto B.L."/>
            <person name="Silva G."/>
            <person name="Galante D."/>
            <person name="Campos K.R."/>
            <person name="Santos M.B.N."/>
            <person name="Sacchi C.T."/>
        </authorList>
    </citation>
    <scope>NUCLEOTIDE SEQUENCE [LARGE SCALE GENOMIC DNA]</scope>
    <source>
        <strain evidence="3 4">O4R</strain>
    </source>
</reference>
<dbReference type="EMBL" id="JBEGDP010000004">
    <property type="protein sequence ID" value="MEQ7846868.1"/>
    <property type="molecule type" value="Genomic_DNA"/>
</dbReference>
<dbReference type="SUPFAM" id="SSF51445">
    <property type="entry name" value="(Trans)glycosidases"/>
    <property type="match status" value="1"/>
</dbReference>
<evidence type="ECO:0000313" key="3">
    <source>
        <dbReference type="EMBL" id="MEQ7846868.1"/>
    </source>
</evidence>
<dbReference type="Proteomes" id="UP001482520">
    <property type="component" value="Unassembled WGS sequence"/>
</dbReference>
<proteinExistence type="predicted"/>
<evidence type="ECO:0000313" key="4">
    <source>
        <dbReference type="Proteomes" id="UP001482520"/>
    </source>
</evidence>
<dbReference type="RefSeq" id="WP_349804127.1">
    <property type="nucleotide sequence ID" value="NZ_JBEGDP010000004.1"/>
</dbReference>
<keyword evidence="4" id="KW-1185">Reference proteome</keyword>
<feature type="region of interest" description="Disordered" evidence="1">
    <location>
        <begin position="37"/>
        <end position="67"/>
    </location>
</feature>
<name>A0ABV1NWM3_9ACTN</name>
<dbReference type="InterPro" id="IPR017853">
    <property type="entry name" value="GH"/>
</dbReference>
<accession>A0ABV1NWM3</accession>
<dbReference type="InterPro" id="IPR004352">
    <property type="entry name" value="GH114_TIM-barrel"/>
</dbReference>
<feature type="compositionally biased region" description="Low complexity" evidence="1">
    <location>
        <begin position="37"/>
        <end position="51"/>
    </location>
</feature>